<evidence type="ECO:0000256" key="1">
    <source>
        <dbReference type="SAM" id="MobiDB-lite"/>
    </source>
</evidence>
<dbReference type="AlphaFoldDB" id="A0A9N9K4E1"/>
<sequence>YRIWSIAVHQQQLEGLFNRYDIKVHPNMDAKLQESCIQLSSSDGGLQNISQDMLRNIQQDIKNSEISKNIENSNNSREEQTYEILN</sequence>
<dbReference type="Proteomes" id="UP000789396">
    <property type="component" value="Unassembled WGS sequence"/>
</dbReference>
<feature type="non-terminal residue" evidence="2">
    <location>
        <position position="1"/>
    </location>
</feature>
<comment type="caution">
    <text evidence="2">The sequence shown here is derived from an EMBL/GenBank/DDBJ whole genome shotgun (WGS) entry which is preliminary data.</text>
</comment>
<dbReference type="EMBL" id="CAJVPZ010085220">
    <property type="protein sequence ID" value="CAG8811324.1"/>
    <property type="molecule type" value="Genomic_DNA"/>
</dbReference>
<reference evidence="2" key="1">
    <citation type="submission" date="2021-06" db="EMBL/GenBank/DDBJ databases">
        <authorList>
            <person name="Kallberg Y."/>
            <person name="Tangrot J."/>
            <person name="Rosling A."/>
        </authorList>
    </citation>
    <scope>NUCLEOTIDE SEQUENCE</scope>
    <source>
        <strain evidence="2">IN212</strain>
    </source>
</reference>
<proteinExistence type="predicted"/>
<evidence type="ECO:0000313" key="3">
    <source>
        <dbReference type="Proteomes" id="UP000789396"/>
    </source>
</evidence>
<protein>
    <submittedName>
        <fullName evidence="2">7746_t:CDS:1</fullName>
    </submittedName>
</protein>
<organism evidence="2 3">
    <name type="scientific">Racocetra fulgida</name>
    <dbReference type="NCBI Taxonomy" id="60492"/>
    <lineage>
        <taxon>Eukaryota</taxon>
        <taxon>Fungi</taxon>
        <taxon>Fungi incertae sedis</taxon>
        <taxon>Mucoromycota</taxon>
        <taxon>Glomeromycotina</taxon>
        <taxon>Glomeromycetes</taxon>
        <taxon>Diversisporales</taxon>
        <taxon>Gigasporaceae</taxon>
        <taxon>Racocetra</taxon>
    </lineage>
</organism>
<name>A0A9N9K4E1_9GLOM</name>
<dbReference type="OrthoDB" id="2444049at2759"/>
<evidence type="ECO:0000313" key="2">
    <source>
        <dbReference type="EMBL" id="CAG8811324.1"/>
    </source>
</evidence>
<keyword evidence="3" id="KW-1185">Reference proteome</keyword>
<accession>A0A9N9K4E1</accession>
<feature type="non-terminal residue" evidence="2">
    <location>
        <position position="86"/>
    </location>
</feature>
<gene>
    <name evidence="2" type="ORF">RFULGI_LOCUS18784</name>
</gene>
<feature type="region of interest" description="Disordered" evidence="1">
    <location>
        <begin position="67"/>
        <end position="86"/>
    </location>
</feature>